<protein>
    <submittedName>
        <fullName evidence="2">Glycosyltransferase</fullName>
    </submittedName>
</protein>
<dbReference type="Pfam" id="PF00535">
    <property type="entry name" value="Glycos_transf_2"/>
    <property type="match status" value="1"/>
</dbReference>
<feature type="domain" description="Glycosyltransferase 2-like" evidence="1">
    <location>
        <begin position="16"/>
        <end position="175"/>
    </location>
</feature>
<evidence type="ECO:0000313" key="3">
    <source>
        <dbReference type="Proteomes" id="UP000297866"/>
    </source>
</evidence>
<accession>A0A4R8UIL9</accession>
<dbReference type="EMBL" id="SOEZ01000023">
    <property type="protein sequence ID" value="TFB53935.1"/>
    <property type="molecule type" value="Genomic_DNA"/>
</dbReference>
<dbReference type="RefSeq" id="WP_134488538.1">
    <property type="nucleotide sequence ID" value="NZ_SOEZ01000023.1"/>
</dbReference>
<gene>
    <name evidence="2" type="ORF">E3O23_04385</name>
</gene>
<proteinExistence type="predicted"/>
<dbReference type="Proteomes" id="UP000297866">
    <property type="component" value="Unassembled WGS sequence"/>
</dbReference>
<dbReference type="SUPFAM" id="SSF53448">
    <property type="entry name" value="Nucleotide-diphospho-sugar transferases"/>
    <property type="match status" value="1"/>
</dbReference>
<dbReference type="Gene3D" id="3.90.550.10">
    <property type="entry name" value="Spore Coat Polysaccharide Biosynthesis Protein SpsA, Chain A"/>
    <property type="match status" value="1"/>
</dbReference>
<keyword evidence="2" id="KW-0808">Transferase</keyword>
<sequence>MTSGPGAGPSEPLVDLVIPVHDPGRPVGRAVRSVLAGNPDGVRVTVVCHGISRDAVMGQFEGLAGRGLRVVEFADGIAAPTGPFNHGLDLATGEYVGVMGSDDFLEPGAMDAWTSEVRRNNPDVLLAALRHQGASVLRNPLVRAWRRHRLEPVKDRLFYRSSPLGLLRRSLVNELGLRFTEGVRSGGDLAISSRLWASGARIDLASDTACYVIGADADTRVTTAPMSAAVALTAVNDLARRDWLAASPAPVRRALSIKLIRVHLLGAVLARPTADQWDAASVDAVRGCLAALLRLAPDALEPFPRVDRDLLDVLLDRRTGPSDIAAAVTRHAAGGRAARLLPRTATRLFDREGVLVRYLLYAVDPGKRAAPRGRPASASTGRKGRIPFFPRA</sequence>
<comment type="caution">
    <text evidence="2">The sequence shown here is derived from an EMBL/GenBank/DDBJ whole genome shotgun (WGS) entry which is preliminary data.</text>
</comment>
<evidence type="ECO:0000313" key="2">
    <source>
        <dbReference type="EMBL" id="TFB53935.1"/>
    </source>
</evidence>
<dbReference type="GO" id="GO:0016740">
    <property type="term" value="F:transferase activity"/>
    <property type="evidence" value="ECO:0007669"/>
    <property type="project" value="UniProtKB-KW"/>
</dbReference>
<organism evidence="2 3">
    <name type="scientific">Cryobacterium tagatosivorans</name>
    <dbReference type="NCBI Taxonomy" id="1259199"/>
    <lineage>
        <taxon>Bacteria</taxon>
        <taxon>Bacillati</taxon>
        <taxon>Actinomycetota</taxon>
        <taxon>Actinomycetes</taxon>
        <taxon>Micrococcales</taxon>
        <taxon>Microbacteriaceae</taxon>
        <taxon>Cryobacterium</taxon>
    </lineage>
</organism>
<dbReference type="InterPro" id="IPR029044">
    <property type="entry name" value="Nucleotide-diphossugar_trans"/>
</dbReference>
<dbReference type="OrthoDB" id="3171021at2"/>
<keyword evidence="3" id="KW-1185">Reference proteome</keyword>
<reference evidence="2 3" key="1">
    <citation type="submission" date="2019-03" db="EMBL/GenBank/DDBJ databases">
        <title>Genomics of glacier-inhabiting Cryobacterium strains.</title>
        <authorList>
            <person name="Liu Q."/>
            <person name="Xin Y.-H."/>
        </authorList>
    </citation>
    <scope>NUCLEOTIDE SEQUENCE [LARGE SCALE GENOMIC DNA]</scope>
    <source>
        <strain evidence="2 3">Sr47</strain>
    </source>
</reference>
<dbReference type="AlphaFoldDB" id="A0A4R8UIL9"/>
<name>A0A4R8UIL9_9MICO</name>
<evidence type="ECO:0000259" key="1">
    <source>
        <dbReference type="Pfam" id="PF00535"/>
    </source>
</evidence>
<dbReference type="InterPro" id="IPR001173">
    <property type="entry name" value="Glyco_trans_2-like"/>
</dbReference>